<evidence type="ECO:0000313" key="2">
    <source>
        <dbReference type="EMBL" id="OGK53570.1"/>
    </source>
</evidence>
<dbReference type="EMBL" id="MGAU01000057">
    <property type="protein sequence ID" value="OGK53570.1"/>
    <property type="molecule type" value="Genomic_DNA"/>
</dbReference>
<reference evidence="2 3" key="1">
    <citation type="journal article" date="2016" name="Nat. Commun.">
        <title>Thousands of microbial genomes shed light on interconnected biogeochemical processes in an aquifer system.</title>
        <authorList>
            <person name="Anantharaman K."/>
            <person name="Brown C.T."/>
            <person name="Hug L.A."/>
            <person name="Sharon I."/>
            <person name="Castelle C.J."/>
            <person name="Probst A.J."/>
            <person name="Thomas B.C."/>
            <person name="Singh A."/>
            <person name="Wilkins M.J."/>
            <person name="Karaoz U."/>
            <person name="Brodie E.L."/>
            <person name="Williams K.H."/>
            <person name="Hubbard S.S."/>
            <person name="Banfield J.F."/>
        </authorList>
    </citation>
    <scope>NUCLEOTIDE SEQUENCE [LARGE SCALE GENOMIC DNA]</scope>
</reference>
<gene>
    <name evidence="2" type="ORF">A3B56_01340</name>
</gene>
<evidence type="ECO:0000313" key="3">
    <source>
        <dbReference type="Proteomes" id="UP000178486"/>
    </source>
</evidence>
<dbReference type="Proteomes" id="UP000178486">
    <property type="component" value="Unassembled WGS sequence"/>
</dbReference>
<name>A0A1F7JD83_9BACT</name>
<proteinExistence type="predicted"/>
<dbReference type="AlphaFoldDB" id="A0A1F7JD83"/>
<sequence length="76" mass="8653">MPRKDLIQLKAAAAEHGMSFNQYVTFMIHKGISARELGIRFIQTPSESPIWNLPHLGDIQTRTPQTLSPDDEEIYT</sequence>
<accession>A0A1F7JD83</accession>
<protein>
    <submittedName>
        <fullName evidence="2">Uncharacterized protein</fullName>
    </submittedName>
</protein>
<organism evidence="2 3">
    <name type="scientific">Candidatus Roizmanbacteria bacterium RIFCSPLOWO2_01_FULL_45_11</name>
    <dbReference type="NCBI Taxonomy" id="1802070"/>
    <lineage>
        <taxon>Bacteria</taxon>
        <taxon>Candidatus Roizmaniibacteriota</taxon>
    </lineage>
</organism>
<comment type="caution">
    <text evidence="2">The sequence shown here is derived from an EMBL/GenBank/DDBJ whole genome shotgun (WGS) entry which is preliminary data.</text>
</comment>
<evidence type="ECO:0000256" key="1">
    <source>
        <dbReference type="SAM" id="MobiDB-lite"/>
    </source>
</evidence>
<feature type="region of interest" description="Disordered" evidence="1">
    <location>
        <begin position="53"/>
        <end position="76"/>
    </location>
</feature>